<evidence type="ECO:0000313" key="2">
    <source>
        <dbReference type="Proteomes" id="UP000694520"/>
    </source>
</evidence>
<dbReference type="GeneTree" id="ENSGT00940000167188"/>
<protein>
    <recommendedName>
        <fullName evidence="3">Interleukin 32</fullName>
    </recommendedName>
</protein>
<dbReference type="InterPro" id="IPR028067">
    <property type="entry name" value="IL-32"/>
</dbReference>
<reference evidence="1" key="3">
    <citation type="submission" date="2025-09" db="UniProtKB">
        <authorList>
            <consortium name="Ensembl"/>
        </authorList>
    </citation>
    <scope>IDENTIFICATION</scope>
</reference>
<reference evidence="1" key="2">
    <citation type="submission" date="2025-08" db="UniProtKB">
        <authorList>
            <consortium name="Ensembl"/>
        </authorList>
    </citation>
    <scope>IDENTIFICATION</scope>
</reference>
<keyword evidence="2" id="KW-1185">Reference proteome</keyword>
<sequence>MYTLVDDFCDEMGNEPEGAQMEAALAEMEEELSEDICEFIEDHIQENLPKCLEESSPFLPEARQGVRRRIQRPSVSARLEGQNPEESIWARALQRLHGILQSLQQWCWDALTWLREKAAPWLKEKATAFLEAICSAVRAVWGVLMDFCSSWGSSSETSSRSRSPRWFWRNSTSSRRPAPSPSRKPSCEATFTLLLTLDPSFNCPHLLSCRDDTTASGQVSLLQV</sequence>
<dbReference type="Proteomes" id="UP000694520">
    <property type="component" value="Chromosome 26"/>
</dbReference>
<evidence type="ECO:0000313" key="1">
    <source>
        <dbReference type="Ensembl" id="ENSBGRP00000038427.1"/>
    </source>
</evidence>
<dbReference type="PANTHER" id="PTHR48490:SF1">
    <property type="entry name" value="INTERLEUKIN-32"/>
    <property type="match status" value="1"/>
</dbReference>
<evidence type="ECO:0008006" key="3">
    <source>
        <dbReference type="Google" id="ProtNLM"/>
    </source>
</evidence>
<accession>A0A8B9YPX8</accession>
<dbReference type="PANTHER" id="PTHR48490">
    <property type="entry name" value="INTERLEUKIN-32"/>
    <property type="match status" value="1"/>
</dbReference>
<dbReference type="Pfam" id="PF15225">
    <property type="entry name" value="IL32"/>
    <property type="match status" value="1"/>
</dbReference>
<dbReference type="Ensembl" id="ENSBGRT00000044544.1">
    <property type="protein sequence ID" value="ENSBGRP00000038427.1"/>
    <property type="gene ID" value="ENSBGRG00000024139.1"/>
</dbReference>
<organism evidence="1 2">
    <name type="scientific">Bos mutus grunniens</name>
    <name type="common">Wild yak</name>
    <name type="synonym">Bos grunniens</name>
    <dbReference type="NCBI Taxonomy" id="30521"/>
    <lineage>
        <taxon>Eukaryota</taxon>
        <taxon>Metazoa</taxon>
        <taxon>Chordata</taxon>
        <taxon>Craniata</taxon>
        <taxon>Vertebrata</taxon>
        <taxon>Euteleostomi</taxon>
        <taxon>Mammalia</taxon>
        <taxon>Eutheria</taxon>
        <taxon>Laurasiatheria</taxon>
        <taxon>Artiodactyla</taxon>
        <taxon>Ruminantia</taxon>
        <taxon>Pecora</taxon>
        <taxon>Bovidae</taxon>
        <taxon>Bovinae</taxon>
        <taxon>Bos</taxon>
    </lineage>
</organism>
<proteinExistence type="predicted"/>
<dbReference type="GO" id="GO:0006955">
    <property type="term" value="P:immune response"/>
    <property type="evidence" value="ECO:0007669"/>
    <property type="project" value="InterPro"/>
</dbReference>
<dbReference type="AlphaFoldDB" id="A0A8B9YPX8"/>
<reference evidence="1" key="1">
    <citation type="submission" date="2019-05" db="EMBL/GenBank/DDBJ databases">
        <authorList>
            <person name="Zhang S."/>
            <person name="Liu J."/>
        </authorList>
    </citation>
    <scope>NUCLEOTIDE SEQUENCE [LARGE SCALE GENOMIC DNA]</scope>
</reference>
<name>A0A8B9YPX8_BOSMU</name>